<evidence type="ECO:0000313" key="3">
    <source>
        <dbReference type="Proteomes" id="UP000241462"/>
    </source>
</evidence>
<dbReference type="GO" id="GO:0008168">
    <property type="term" value="F:methyltransferase activity"/>
    <property type="evidence" value="ECO:0007669"/>
    <property type="project" value="UniProtKB-KW"/>
</dbReference>
<dbReference type="EMBL" id="KZ678469">
    <property type="protein sequence ID" value="PSR82850.1"/>
    <property type="molecule type" value="Genomic_DNA"/>
</dbReference>
<evidence type="ECO:0000256" key="1">
    <source>
        <dbReference type="ARBA" id="ARBA00038158"/>
    </source>
</evidence>
<protein>
    <submittedName>
        <fullName evidence="2">S-adenosyl-L-methionine-dependent methyltransferase</fullName>
    </submittedName>
</protein>
<dbReference type="InParanoid" id="A0A2T3A4V5"/>
<dbReference type="Gene3D" id="3.40.50.150">
    <property type="entry name" value="Vaccinia Virus protein VP39"/>
    <property type="match status" value="1"/>
</dbReference>
<dbReference type="STRING" id="2025994.A0A2T3A4V5"/>
<dbReference type="OrthoDB" id="2013972at2759"/>
<reference evidence="2 3" key="1">
    <citation type="journal article" date="2018" name="Mycol. Prog.">
        <title>Coniella lustricola, a new species from submerged detritus.</title>
        <authorList>
            <person name="Raudabaugh D.B."/>
            <person name="Iturriaga T."/>
            <person name="Carver A."/>
            <person name="Mondo S."/>
            <person name="Pangilinan J."/>
            <person name="Lipzen A."/>
            <person name="He G."/>
            <person name="Amirebrahimi M."/>
            <person name="Grigoriev I.V."/>
            <person name="Miller A.N."/>
        </authorList>
    </citation>
    <scope>NUCLEOTIDE SEQUENCE [LARGE SCALE GENOMIC DNA]</scope>
    <source>
        <strain evidence="2 3">B22-T-1</strain>
    </source>
</reference>
<sequence>MQDPDDEVDSAIDDGESATETLAASILEYRTIHGRTYHSNAIDGNAQYWGSNDPQQLAAMDINHHFLNLCTQNKLHFAPIDEDVQNVLDIGTGTGIWAIDFADTYPGAQVTGTDISPSQPQFVPPNVRFEIEDCTSPWTFTAGTYDYVHMRYLVGSIVDWLELYREAFKVLKPGGWLESFEGSPHMVSADGTIPARSAIAQWGRFFEEGGRRTGRSFLVVDYDVQWRAMEAAGFVDMQEWGFKAPVGTWPEDDDRKEVGEWAMHSLLSDIEGLVLFMANVIAGWSREEVTVYMAHLRRELRSAKYHAEFTMKAVWGRKPEDATD</sequence>
<dbReference type="AlphaFoldDB" id="A0A2T3A4V5"/>
<dbReference type="InterPro" id="IPR029063">
    <property type="entry name" value="SAM-dependent_MTases_sf"/>
</dbReference>
<evidence type="ECO:0000313" key="2">
    <source>
        <dbReference type="EMBL" id="PSR82850.1"/>
    </source>
</evidence>
<proteinExistence type="inferred from homology"/>
<keyword evidence="2" id="KW-0808">Transferase</keyword>
<keyword evidence="2" id="KW-0489">Methyltransferase</keyword>
<name>A0A2T3A4V5_9PEZI</name>
<organism evidence="2 3">
    <name type="scientific">Coniella lustricola</name>
    <dbReference type="NCBI Taxonomy" id="2025994"/>
    <lineage>
        <taxon>Eukaryota</taxon>
        <taxon>Fungi</taxon>
        <taxon>Dikarya</taxon>
        <taxon>Ascomycota</taxon>
        <taxon>Pezizomycotina</taxon>
        <taxon>Sordariomycetes</taxon>
        <taxon>Sordariomycetidae</taxon>
        <taxon>Diaporthales</taxon>
        <taxon>Schizoparmaceae</taxon>
        <taxon>Coniella</taxon>
    </lineage>
</organism>
<dbReference type="SUPFAM" id="SSF53335">
    <property type="entry name" value="S-adenosyl-L-methionine-dependent methyltransferases"/>
    <property type="match status" value="1"/>
</dbReference>
<dbReference type="GO" id="GO:0032259">
    <property type="term" value="P:methylation"/>
    <property type="evidence" value="ECO:0007669"/>
    <property type="project" value="UniProtKB-KW"/>
</dbReference>
<dbReference type="Proteomes" id="UP000241462">
    <property type="component" value="Unassembled WGS sequence"/>
</dbReference>
<dbReference type="Pfam" id="PF13489">
    <property type="entry name" value="Methyltransf_23"/>
    <property type="match status" value="1"/>
</dbReference>
<dbReference type="PANTHER" id="PTHR43591">
    <property type="entry name" value="METHYLTRANSFERASE"/>
    <property type="match status" value="1"/>
</dbReference>
<accession>A0A2T3A4V5</accession>
<dbReference type="CDD" id="cd02440">
    <property type="entry name" value="AdoMet_MTases"/>
    <property type="match status" value="1"/>
</dbReference>
<comment type="similarity">
    <text evidence="1">Belongs to the methyltransferase superfamily. LaeA methyltransferase family.</text>
</comment>
<gene>
    <name evidence="2" type="ORF">BD289DRAFT_370688</name>
</gene>
<keyword evidence="3" id="KW-1185">Reference proteome</keyword>
<dbReference type="PANTHER" id="PTHR43591:SF10">
    <property type="entry name" value="ABC TRANSMEMBRANE TYPE-1 DOMAIN-CONTAINING PROTEIN-RELATED"/>
    <property type="match status" value="1"/>
</dbReference>